<dbReference type="PANTHER" id="PTHR21237:SF23">
    <property type="entry name" value="GRPE PROTEIN HOMOLOG, MITOCHONDRIAL"/>
    <property type="match status" value="1"/>
</dbReference>
<dbReference type="PROSITE" id="PS01071">
    <property type="entry name" value="GRPE"/>
    <property type="match status" value="1"/>
</dbReference>
<keyword evidence="2 3" id="KW-0143">Chaperone</keyword>
<dbReference type="PRINTS" id="PR00773">
    <property type="entry name" value="GRPEPROTEIN"/>
</dbReference>
<proteinExistence type="inferred from homology"/>
<evidence type="ECO:0000256" key="2">
    <source>
        <dbReference type="ARBA" id="ARBA00023186"/>
    </source>
</evidence>
<feature type="compositionally biased region" description="Acidic residues" evidence="6">
    <location>
        <begin position="52"/>
        <end position="70"/>
    </location>
</feature>
<comment type="function">
    <text evidence="3 4">Participates actively in the response to hyperosmotic and heat shock by preventing the aggregation of stress-denatured proteins, in association with DnaK and GrpE. It is the nucleotide exchange factor for DnaK and may function as a thermosensor. Unfolded proteins bind initially to DnaJ; upon interaction with the DnaJ-bound protein, DnaK hydrolyzes its bound ATP, resulting in the formation of a stable complex. GrpE releases ADP from DnaK; ATP binding to DnaK triggers the release of the substrate protein, thus completing the reaction cycle. Several rounds of ATP-dependent interactions between DnaJ, DnaK and GrpE are required for fully efficient folding.</text>
</comment>
<comment type="similarity">
    <text evidence="1 3 5">Belongs to the GrpE family.</text>
</comment>
<keyword evidence="8" id="KW-1185">Reference proteome</keyword>
<dbReference type="SUPFAM" id="SSF58014">
    <property type="entry name" value="Coiled-coil domain of nucleotide exchange factor GrpE"/>
    <property type="match status" value="1"/>
</dbReference>
<gene>
    <name evidence="3 7" type="primary">grpE</name>
    <name evidence="7" type="ORF">V6984_19290</name>
</gene>
<evidence type="ECO:0000256" key="6">
    <source>
        <dbReference type="SAM" id="MobiDB-lite"/>
    </source>
</evidence>
<dbReference type="Gene3D" id="3.90.20.20">
    <property type="match status" value="1"/>
</dbReference>
<keyword evidence="3 4" id="KW-0346">Stress response</keyword>
<dbReference type="Pfam" id="PF01025">
    <property type="entry name" value="GrpE"/>
    <property type="match status" value="1"/>
</dbReference>
<accession>A0ABZ3EVS2</accession>
<evidence type="ECO:0000313" key="8">
    <source>
        <dbReference type="Proteomes" id="UP001451571"/>
    </source>
</evidence>
<evidence type="ECO:0000256" key="5">
    <source>
        <dbReference type="RuleBase" id="RU004478"/>
    </source>
</evidence>
<evidence type="ECO:0000256" key="3">
    <source>
        <dbReference type="HAMAP-Rule" id="MF_01151"/>
    </source>
</evidence>
<evidence type="ECO:0000313" key="7">
    <source>
        <dbReference type="EMBL" id="XAH73620.1"/>
    </source>
</evidence>
<dbReference type="Gene3D" id="2.30.22.10">
    <property type="entry name" value="Head domain of nucleotide exchange factor GrpE"/>
    <property type="match status" value="1"/>
</dbReference>
<dbReference type="HAMAP" id="MF_01151">
    <property type="entry name" value="GrpE"/>
    <property type="match status" value="1"/>
</dbReference>
<feature type="compositionally biased region" description="Basic and acidic residues" evidence="6">
    <location>
        <begin position="16"/>
        <end position="39"/>
    </location>
</feature>
<dbReference type="PANTHER" id="PTHR21237">
    <property type="entry name" value="GRPE PROTEIN"/>
    <property type="match status" value="1"/>
</dbReference>
<dbReference type="InterPro" id="IPR009012">
    <property type="entry name" value="GrpE_head"/>
</dbReference>
<feature type="region of interest" description="Disordered" evidence="6">
    <location>
        <begin position="1"/>
        <end position="80"/>
    </location>
</feature>
<reference evidence="7 8" key="1">
    <citation type="submission" date="2024-02" db="EMBL/GenBank/DDBJ databases">
        <title>Bacterial strain from lacustrine sediment.</title>
        <authorList>
            <person name="Petit C."/>
            <person name="Fadhlaoui K."/>
        </authorList>
    </citation>
    <scope>NUCLEOTIDE SEQUENCE [LARGE SCALE GENOMIC DNA]</scope>
    <source>
        <strain evidence="7 8">IPX-CK</strain>
    </source>
</reference>
<sequence length="229" mass="26163">MAEQKDINEQDIQDVLNKEDPADKKIIIDGEEAKDKEILPEDISLEGQGEAQAEEAECVQEDEEGEENEENAGKGFFKKKDKKQEALKQKVDELEDKVRRQMAEFDNFRKRTDKEKTMMFETGARSIIEKILPVVDNFERGLSTIPEEEKGSGFAEGMQMIYKQLMTELDSLGVKPIEAIGQEFNPDYHNAVMQVESEEYESGIIAQELLKGYMYRDTVVRHSMVAVVS</sequence>
<comment type="subunit">
    <text evidence="3">Homodimer.</text>
</comment>
<name>A0ABZ3EVS2_9FIRM</name>
<protein>
    <recommendedName>
        <fullName evidence="3 4">Protein GrpE</fullName>
    </recommendedName>
    <alternativeName>
        <fullName evidence="3">HSP-70 cofactor</fullName>
    </alternativeName>
</protein>
<organism evidence="7 8">
    <name type="scientific">Kineothrix sedimenti</name>
    <dbReference type="NCBI Taxonomy" id="3123317"/>
    <lineage>
        <taxon>Bacteria</taxon>
        <taxon>Bacillati</taxon>
        <taxon>Bacillota</taxon>
        <taxon>Clostridia</taxon>
        <taxon>Lachnospirales</taxon>
        <taxon>Lachnospiraceae</taxon>
        <taxon>Kineothrix</taxon>
    </lineage>
</organism>
<dbReference type="InterPro" id="IPR000740">
    <property type="entry name" value="GrpE"/>
</dbReference>
<dbReference type="EMBL" id="CP146256">
    <property type="protein sequence ID" value="XAH73620.1"/>
    <property type="molecule type" value="Genomic_DNA"/>
</dbReference>
<dbReference type="RefSeq" id="WP_342757224.1">
    <property type="nucleotide sequence ID" value="NZ_CP146256.1"/>
</dbReference>
<evidence type="ECO:0000256" key="4">
    <source>
        <dbReference type="RuleBase" id="RU000639"/>
    </source>
</evidence>
<evidence type="ECO:0000256" key="1">
    <source>
        <dbReference type="ARBA" id="ARBA00009054"/>
    </source>
</evidence>
<keyword evidence="3" id="KW-0963">Cytoplasm</keyword>
<comment type="subcellular location">
    <subcellularLocation>
        <location evidence="3">Cytoplasm</location>
    </subcellularLocation>
</comment>
<dbReference type="NCBIfam" id="NF010738">
    <property type="entry name" value="PRK14140.1"/>
    <property type="match status" value="1"/>
</dbReference>
<dbReference type="Proteomes" id="UP001451571">
    <property type="component" value="Chromosome"/>
</dbReference>
<dbReference type="CDD" id="cd00446">
    <property type="entry name" value="GrpE"/>
    <property type="match status" value="1"/>
</dbReference>
<dbReference type="InterPro" id="IPR013805">
    <property type="entry name" value="GrpE_CC"/>
</dbReference>
<dbReference type="SUPFAM" id="SSF51064">
    <property type="entry name" value="Head domain of nucleotide exchange factor GrpE"/>
    <property type="match status" value="1"/>
</dbReference>